<name>A0A4Q4ZHW2_9ACTN</name>
<evidence type="ECO:0000256" key="4">
    <source>
        <dbReference type="ARBA" id="ARBA00022475"/>
    </source>
</evidence>
<evidence type="ECO:0000313" key="10">
    <source>
        <dbReference type="EMBL" id="RYP87468.1"/>
    </source>
</evidence>
<feature type="transmembrane region" description="Helical" evidence="9">
    <location>
        <begin position="212"/>
        <end position="231"/>
    </location>
</feature>
<reference evidence="10 11" key="1">
    <citation type="submission" date="2019-01" db="EMBL/GenBank/DDBJ databases">
        <title>Nocardioides guangzhouensis sp. nov., an actinobacterium isolated from soil.</title>
        <authorList>
            <person name="Fu Y."/>
            <person name="Cai Y."/>
            <person name="Lin Z."/>
            <person name="Chen P."/>
        </authorList>
    </citation>
    <scope>NUCLEOTIDE SEQUENCE [LARGE SCALE GENOMIC DNA]</scope>
    <source>
        <strain evidence="10 11">130</strain>
    </source>
</reference>
<feature type="transmembrane region" description="Helical" evidence="9">
    <location>
        <begin position="14"/>
        <end position="33"/>
    </location>
</feature>
<gene>
    <name evidence="10" type="ORF">EKO23_05345</name>
</gene>
<feature type="transmembrane region" description="Helical" evidence="9">
    <location>
        <begin position="132"/>
        <end position="154"/>
    </location>
</feature>
<evidence type="ECO:0000256" key="2">
    <source>
        <dbReference type="ARBA" id="ARBA00006175"/>
    </source>
</evidence>
<dbReference type="InterPro" id="IPR000425">
    <property type="entry name" value="MIP"/>
</dbReference>
<dbReference type="EMBL" id="SDKM01000006">
    <property type="protein sequence ID" value="RYP87468.1"/>
    <property type="molecule type" value="Genomic_DNA"/>
</dbReference>
<keyword evidence="3 8" id="KW-0813">Transport</keyword>
<evidence type="ECO:0000256" key="9">
    <source>
        <dbReference type="SAM" id="Phobius"/>
    </source>
</evidence>
<feature type="transmembrane region" description="Helical" evidence="9">
    <location>
        <begin position="94"/>
        <end position="112"/>
    </location>
</feature>
<protein>
    <submittedName>
        <fullName evidence="10">Aquaporin family protein</fullName>
    </submittedName>
</protein>
<accession>A0A4Q4ZHW2</accession>
<feature type="transmembrane region" description="Helical" evidence="9">
    <location>
        <begin position="45"/>
        <end position="64"/>
    </location>
</feature>
<dbReference type="OrthoDB" id="9807293at2"/>
<keyword evidence="11" id="KW-1185">Reference proteome</keyword>
<dbReference type="PANTHER" id="PTHR19139">
    <property type="entry name" value="AQUAPORIN TRANSPORTER"/>
    <property type="match status" value="1"/>
</dbReference>
<dbReference type="PANTHER" id="PTHR19139:SF199">
    <property type="entry name" value="MIP17260P"/>
    <property type="match status" value="1"/>
</dbReference>
<evidence type="ECO:0000256" key="8">
    <source>
        <dbReference type="RuleBase" id="RU000477"/>
    </source>
</evidence>
<dbReference type="SUPFAM" id="SSF81338">
    <property type="entry name" value="Aquaporin-like"/>
    <property type="match status" value="1"/>
</dbReference>
<dbReference type="PROSITE" id="PS00221">
    <property type="entry name" value="MIP"/>
    <property type="match status" value="1"/>
</dbReference>
<dbReference type="RefSeq" id="WP_134714859.1">
    <property type="nucleotide sequence ID" value="NZ_SDKM01000006.1"/>
</dbReference>
<comment type="subcellular location">
    <subcellularLocation>
        <location evidence="1">Cell membrane</location>
        <topology evidence="1">Multi-pass membrane protein</topology>
    </subcellularLocation>
</comment>
<dbReference type="AlphaFoldDB" id="A0A4Q4ZHW2"/>
<evidence type="ECO:0000256" key="3">
    <source>
        <dbReference type="ARBA" id="ARBA00022448"/>
    </source>
</evidence>
<dbReference type="GO" id="GO:0015250">
    <property type="term" value="F:water channel activity"/>
    <property type="evidence" value="ECO:0007669"/>
    <property type="project" value="TreeGrafter"/>
</dbReference>
<dbReference type="InterPro" id="IPR022357">
    <property type="entry name" value="MIP_CS"/>
</dbReference>
<keyword evidence="7 9" id="KW-0472">Membrane</keyword>
<dbReference type="Proteomes" id="UP000295198">
    <property type="component" value="Unassembled WGS sequence"/>
</dbReference>
<dbReference type="InterPro" id="IPR023271">
    <property type="entry name" value="Aquaporin-like"/>
</dbReference>
<evidence type="ECO:0000256" key="6">
    <source>
        <dbReference type="ARBA" id="ARBA00022989"/>
    </source>
</evidence>
<dbReference type="Gene3D" id="1.20.1080.10">
    <property type="entry name" value="Glycerol uptake facilitator protein"/>
    <property type="match status" value="1"/>
</dbReference>
<evidence type="ECO:0000313" key="11">
    <source>
        <dbReference type="Proteomes" id="UP000295198"/>
    </source>
</evidence>
<feature type="transmembrane region" description="Helical" evidence="9">
    <location>
        <begin position="161"/>
        <end position="179"/>
    </location>
</feature>
<comment type="similarity">
    <text evidence="2 8">Belongs to the MIP/aquaporin (TC 1.A.8) family.</text>
</comment>
<keyword evidence="4" id="KW-1003">Cell membrane</keyword>
<evidence type="ECO:0000256" key="1">
    <source>
        <dbReference type="ARBA" id="ARBA00004651"/>
    </source>
</evidence>
<dbReference type="GO" id="GO:0005886">
    <property type="term" value="C:plasma membrane"/>
    <property type="evidence" value="ECO:0007669"/>
    <property type="project" value="UniProtKB-SubCell"/>
</dbReference>
<evidence type="ECO:0000256" key="7">
    <source>
        <dbReference type="ARBA" id="ARBA00023136"/>
    </source>
</evidence>
<keyword evidence="5 8" id="KW-0812">Transmembrane</keyword>
<keyword evidence="6 9" id="KW-1133">Transmembrane helix</keyword>
<dbReference type="InterPro" id="IPR034294">
    <property type="entry name" value="Aquaporin_transptr"/>
</dbReference>
<dbReference type="PRINTS" id="PR00783">
    <property type="entry name" value="MINTRINSICP"/>
</dbReference>
<comment type="caution">
    <text evidence="10">The sequence shown here is derived from an EMBL/GenBank/DDBJ whole genome shotgun (WGS) entry which is preliminary data.</text>
</comment>
<evidence type="ECO:0000256" key="5">
    <source>
        <dbReference type="ARBA" id="ARBA00022692"/>
    </source>
</evidence>
<proteinExistence type="inferred from homology"/>
<sequence>MHVPSTTQKLASEAIGTAFLVFIGVGSVPATLIVNGDAPFTMADLGMISLAFGTIVVATVYALGHVSGNHINPAVTLGLAVTGKFPWREVPGYIAAQLVGATAGAAAIIAVLGQKASDVGLGVASYADSVGVGQAFAAEFVGTFILVFTIFGVIHAKAPAGFAGVAIGLVVFAAIIPVAPTTGASINPARTFGPMLVQQIAGGTVKWEQLPVYVLAELAAGAVAALAYTALVRGSDEPAAETVEAPAPAAPVREPAGQA</sequence>
<dbReference type="Pfam" id="PF00230">
    <property type="entry name" value="MIP"/>
    <property type="match status" value="1"/>
</dbReference>
<organism evidence="10 11">
    <name type="scientific">Nocardioides guangzhouensis</name>
    <dbReference type="NCBI Taxonomy" id="2497878"/>
    <lineage>
        <taxon>Bacteria</taxon>
        <taxon>Bacillati</taxon>
        <taxon>Actinomycetota</taxon>
        <taxon>Actinomycetes</taxon>
        <taxon>Propionibacteriales</taxon>
        <taxon>Nocardioidaceae</taxon>
        <taxon>Nocardioides</taxon>
    </lineage>
</organism>